<keyword evidence="9" id="KW-0547">Nucleotide-binding</keyword>
<evidence type="ECO:0000256" key="5">
    <source>
        <dbReference type="ARBA" id="ARBA00022519"/>
    </source>
</evidence>
<dbReference type="PIRSF" id="PIRSF036431">
    <property type="entry name" value="STHK_DctB"/>
    <property type="match status" value="1"/>
</dbReference>
<evidence type="ECO:0000256" key="3">
    <source>
        <dbReference type="ARBA" id="ARBA00012438"/>
    </source>
</evidence>
<dbReference type="Pfam" id="PF00512">
    <property type="entry name" value="HisKA"/>
    <property type="match status" value="1"/>
</dbReference>
<keyword evidence="8 17" id="KW-0812">Transmembrane</keyword>
<dbReference type="EMBL" id="AP024086">
    <property type="protein sequence ID" value="BCL61949.1"/>
    <property type="molecule type" value="Genomic_DNA"/>
</dbReference>
<feature type="transmembrane region" description="Helical" evidence="17">
    <location>
        <begin position="14"/>
        <end position="35"/>
    </location>
</feature>
<dbReference type="InterPro" id="IPR033479">
    <property type="entry name" value="dCache_1"/>
</dbReference>
<keyword evidence="16" id="KW-0175">Coiled coil</keyword>
<dbReference type="CDD" id="cd12914">
    <property type="entry name" value="PDC1_DGC_like"/>
    <property type="match status" value="1"/>
</dbReference>
<evidence type="ECO:0000256" key="4">
    <source>
        <dbReference type="ARBA" id="ARBA00022475"/>
    </source>
</evidence>
<dbReference type="InterPro" id="IPR005467">
    <property type="entry name" value="His_kinase_dom"/>
</dbReference>
<reference evidence="19" key="1">
    <citation type="submission" date="2020-09" db="EMBL/GenBank/DDBJ databases">
        <title>Desulfogranum mesoprofundum gen. nov., sp. nov., a novel mesophilic, sulfate-reducing chemolithoautotroph isolated from a deep-sea hydrothermal vent chimney in the Suiyo Seamount.</title>
        <authorList>
            <person name="Hashimoto Y."/>
            <person name="Nakagawa S."/>
        </authorList>
    </citation>
    <scope>NUCLEOTIDE SEQUENCE</scope>
    <source>
        <strain evidence="19">KT2</strain>
    </source>
</reference>
<evidence type="ECO:0000256" key="11">
    <source>
        <dbReference type="ARBA" id="ARBA00022840"/>
    </source>
</evidence>
<dbReference type="KEGG" id="dbk:DGMP_26420"/>
<evidence type="ECO:0000313" key="20">
    <source>
        <dbReference type="Proteomes" id="UP000826725"/>
    </source>
</evidence>
<feature type="transmembrane region" description="Helical" evidence="17">
    <location>
        <begin position="293"/>
        <end position="312"/>
    </location>
</feature>
<dbReference type="InterPro" id="IPR003661">
    <property type="entry name" value="HisK_dim/P_dom"/>
</dbReference>
<evidence type="ECO:0000256" key="14">
    <source>
        <dbReference type="ARBA" id="ARBA00023136"/>
    </source>
</evidence>
<dbReference type="GO" id="GO:0000155">
    <property type="term" value="F:phosphorelay sensor kinase activity"/>
    <property type="evidence" value="ECO:0007669"/>
    <property type="project" value="InterPro"/>
</dbReference>
<comment type="subcellular location">
    <subcellularLocation>
        <location evidence="2">Cell inner membrane</location>
        <topology evidence="2">Multi-pass membrane protein</topology>
    </subcellularLocation>
</comment>
<evidence type="ECO:0000256" key="2">
    <source>
        <dbReference type="ARBA" id="ARBA00004429"/>
    </source>
</evidence>
<accession>A0A8D5FPE3</accession>
<keyword evidence="5" id="KW-0997">Cell inner membrane</keyword>
<evidence type="ECO:0000259" key="18">
    <source>
        <dbReference type="PROSITE" id="PS50109"/>
    </source>
</evidence>
<evidence type="ECO:0000256" key="16">
    <source>
        <dbReference type="SAM" id="Coils"/>
    </source>
</evidence>
<dbReference type="PANTHER" id="PTHR43065:SF46">
    <property type="entry name" value="C4-DICARBOXYLATE TRANSPORT SENSOR PROTEIN DCTB"/>
    <property type="match status" value="1"/>
</dbReference>
<keyword evidence="10 19" id="KW-0418">Kinase</keyword>
<organism evidence="19 20">
    <name type="scientific">Desulfomarina profundi</name>
    <dbReference type="NCBI Taxonomy" id="2772557"/>
    <lineage>
        <taxon>Bacteria</taxon>
        <taxon>Pseudomonadati</taxon>
        <taxon>Thermodesulfobacteriota</taxon>
        <taxon>Desulfobulbia</taxon>
        <taxon>Desulfobulbales</taxon>
        <taxon>Desulfobulbaceae</taxon>
        <taxon>Desulfomarina</taxon>
    </lineage>
</organism>
<dbReference type="PANTHER" id="PTHR43065">
    <property type="entry name" value="SENSOR HISTIDINE KINASE"/>
    <property type="match status" value="1"/>
</dbReference>
<sequence>MKTRTLPSKKTRQTVLIVAVTLISIWLVLLQVGIFTKARSMSRIREIGSSRVNLYAQSLRTNLEQFRHLPYVLARDRRIHDLLNLEFDAIRVNPHLEDFATVSSTMIFVLDRGGTTVATSNWRTDQDLTGFNFSYRPYFKAAEKGLSGGYYAIGSRTGKPGFFISYPVLEEGNFLGVVVVKVNLETIQHIWKKSGEAVIVSDAYGILFLSSNPDWKYKSLRPLPPHTARRLREVQYQGYPLVTLKMERQSTTGGNILLLEGKQYLEQSLQLPEYGWRIHYLTDLRGVKSNVHLARTVTAVIAGFILFTFLFFRERRHKLRSREEARKSRIIEEINEKLLREIEEHKQTEDNLRKIQKELIQAGKLAALGRMSAAVAHELNQPVTAIRTFAASCRIFLERNQPKQVLENLDFITGLTERMGSITGQLKIFARKNKSGHHVVDLAKIIDKVLLFSAPLIKAGHVNVNSELTEKGQALVRGDSLHLEQVMNNLLSNSLHAMEKSSGKEIHVKLFIKDETVILTVTDSGTGIAGEAMDSLFEPFFTTKDIGDGLGLGLSITYGIIQDMGGSISAENIAGNGACFTIRLPLAVT</sequence>
<evidence type="ECO:0000256" key="12">
    <source>
        <dbReference type="ARBA" id="ARBA00022989"/>
    </source>
</evidence>
<keyword evidence="11" id="KW-0067">ATP-binding</keyword>
<dbReference type="FunFam" id="1.10.287.130:FF:000049">
    <property type="entry name" value="C4-dicarboxylate transport sensor protein DctB"/>
    <property type="match status" value="1"/>
</dbReference>
<dbReference type="SMART" id="SM00387">
    <property type="entry name" value="HATPase_c"/>
    <property type="match status" value="1"/>
</dbReference>
<evidence type="ECO:0000256" key="15">
    <source>
        <dbReference type="ARBA" id="ARBA00073143"/>
    </source>
</evidence>
<dbReference type="InterPro" id="IPR003594">
    <property type="entry name" value="HATPase_dom"/>
</dbReference>
<keyword evidence="14 17" id="KW-0472">Membrane</keyword>
<evidence type="ECO:0000256" key="17">
    <source>
        <dbReference type="SAM" id="Phobius"/>
    </source>
</evidence>
<name>A0A8D5FPE3_9BACT</name>
<comment type="catalytic activity">
    <reaction evidence="1">
        <text>ATP + protein L-histidine = ADP + protein N-phospho-L-histidine.</text>
        <dbReference type="EC" id="2.7.13.3"/>
    </reaction>
</comment>
<evidence type="ECO:0000256" key="1">
    <source>
        <dbReference type="ARBA" id="ARBA00000085"/>
    </source>
</evidence>
<dbReference type="InterPro" id="IPR017055">
    <property type="entry name" value="Sig_transdc_His_kinase_DctB"/>
</dbReference>
<dbReference type="GO" id="GO:0005886">
    <property type="term" value="C:plasma membrane"/>
    <property type="evidence" value="ECO:0007669"/>
    <property type="project" value="UniProtKB-SubCell"/>
</dbReference>
<keyword evidence="4" id="KW-1003">Cell membrane</keyword>
<evidence type="ECO:0000256" key="10">
    <source>
        <dbReference type="ARBA" id="ARBA00022777"/>
    </source>
</evidence>
<keyword evidence="12 17" id="KW-1133">Transmembrane helix</keyword>
<dbReference type="SMART" id="SM00388">
    <property type="entry name" value="HisKA"/>
    <property type="match status" value="1"/>
</dbReference>
<evidence type="ECO:0000256" key="7">
    <source>
        <dbReference type="ARBA" id="ARBA00022679"/>
    </source>
</evidence>
<dbReference type="Proteomes" id="UP000826725">
    <property type="component" value="Chromosome"/>
</dbReference>
<keyword evidence="13" id="KW-0902">Two-component regulatory system</keyword>
<dbReference type="CDD" id="cd00082">
    <property type="entry name" value="HisKA"/>
    <property type="match status" value="1"/>
</dbReference>
<evidence type="ECO:0000256" key="8">
    <source>
        <dbReference type="ARBA" id="ARBA00022692"/>
    </source>
</evidence>
<evidence type="ECO:0000313" key="19">
    <source>
        <dbReference type="EMBL" id="BCL61949.1"/>
    </source>
</evidence>
<dbReference type="Pfam" id="PF02743">
    <property type="entry name" value="dCache_1"/>
    <property type="match status" value="1"/>
</dbReference>
<feature type="coiled-coil region" evidence="16">
    <location>
        <begin position="328"/>
        <end position="358"/>
    </location>
</feature>
<keyword evidence="20" id="KW-1185">Reference proteome</keyword>
<feature type="domain" description="Histidine kinase" evidence="18">
    <location>
        <begin position="374"/>
        <end position="588"/>
    </location>
</feature>
<dbReference type="AlphaFoldDB" id="A0A8D5FPE3"/>
<protein>
    <recommendedName>
        <fullName evidence="15">C4-dicarboxylate transport sensor protein DctB</fullName>
        <ecNumber evidence="3">2.7.13.3</ecNumber>
    </recommendedName>
</protein>
<evidence type="ECO:0000256" key="9">
    <source>
        <dbReference type="ARBA" id="ARBA00022741"/>
    </source>
</evidence>
<keyword evidence="6" id="KW-0597">Phosphoprotein</keyword>
<dbReference type="Pfam" id="PF02518">
    <property type="entry name" value="HATPase_c"/>
    <property type="match status" value="1"/>
</dbReference>
<dbReference type="PROSITE" id="PS50109">
    <property type="entry name" value="HIS_KIN"/>
    <property type="match status" value="1"/>
</dbReference>
<keyword evidence="7" id="KW-0808">Transferase</keyword>
<dbReference type="RefSeq" id="WP_228854355.1">
    <property type="nucleotide sequence ID" value="NZ_AP024086.1"/>
</dbReference>
<dbReference type="EC" id="2.7.13.3" evidence="3"/>
<dbReference type="GO" id="GO:0005524">
    <property type="term" value="F:ATP binding"/>
    <property type="evidence" value="ECO:0007669"/>
    <property type="project" value="UniProtKB-KW"/>
</dbReference>
<proteinExistence type="predicted"/>
<evidence type="ECO:0000256" key="6">
    <source>
        <dbReference type="ARBA" id="ARBA00022553"/>
    </source>
</evidence>
<evidence type="ECO:0000256" key="13">
    <source>
        <dbReference type="ARBA" id="ARBA00023012"/>
    </source>
</evidence>
<gene>
    <name evidence="19" type="ORF">DGMP_26420</name>
</gene>